<accession>A0A507B5S8</accession>
<dbReference type="Pfam" id="PF24809">
    <property type="entry name" value="DUF7708"/>
    <property type="match status" value="1"/>
</dbReference>
<feature type="domain" description="DUF7708" evidence="2">
    <location>
        <begin position="134"/>
        <end position="274"/>
    </location>
</feature>
<evidence type="ECO:0000256" key="1">
    <source>
        <dbReference type="SAM" id="MobiDB-lite"/>
    </source>
</evidence>
<dbReference type="AlphaFoldDB" id="A0A507B5S8"/>
<organism evidence="3 4">
    <name type="scientific">Thyridium curvatum</name>
    <dbReference type="NCBI Taxonomy" id="1093900"/>
    <lineage>
        <taxon>Eukaryota</taxon>
        <taxon>Fungi</taxon>
        <taxon>Dikarya</taxon>
        <taxon>Ascomycota</taxon>
        <taxon>Pezizomycotina</taxon>
        <taxon>Sordariomycetes</taxon>
        <taxon>Sordariomycetidae</taxon>
        <taxon>Thyridiales</taxon>
        <taxon>Thyridiaceae</taxon>
        <taxon>Thyridium</taxon>
    </lineage>
</organism>
<dbReference type="Proteomes" id="UP000319257">
    <property type="component" value="Unassembled WGS sequence"/>
</dbReference>
<dbReference type="GeneID" id="41968333"/>
<gene>
    <name evidence="3" type="ORF">E0L32_000886</name>
</gene>
<proteinExistence type="predicted"/>
<dbReference type="OrthoDB" id="4840035at2759"/>
<reference evidence="3 4" key="1">
    <citation type="submission" date="2019-06" db="EMBL/GenBank/DDBJ databases">
        <title>Draft genome sequence of the filamentous fungus Phialemoniopsis curvata isolated from diesel fuel.</title>
        <authorList>
            <person name="Varaljay V.A."/>
            <person name="Lyon W.J."/>
            <person name="Crouch A.L."/>
            <person name="Drake C.E."/>
            <person name="Hollomon J.M."/>
            <person name="Nadeau L.J."/>
            <person name="Nunn H.S."/>
            <person name="Stevenson B.S."/>
            <person name="Bojanowski C.L."/>
            <person name="Crookes-Goodson W.J."/>
        </authorList>
    </citation>
    <scope>NUCLEOTIDE SEQUENCE [LARGE SCALE GENOMIC DNA]</scope>
    <source>
        <strain evidence="3 4">D216</strain>
    </source>
</reference>
<feature type="region of interest" description="Disordered" evidence="1">
    <location>
        <begin position="355"/>
        <end position="377"/>
    </location>
</feature>
<sequence length="640" mass="71862">MDEADKDPKLTPLVRRYSLQVSRENPNDTLSEALGTTVRREDESAQAMAEQIHEWRDWLVLTDSPRDEVLVPLERKRQEVVSLWAKFGHLFPDESISAESPRHVPQISLLLQSVQQAEAGWSAAEDKKRFKRRFNNFIKHMDDHSYLFEVIPSGDKYVSLITGVVSSVVKASISYQKIAECFSLALSEISSDLRSVRRELPLADTARTKQLVVELYVAVFSLLCEVMSWFKSKRKRLKASLSKSYYDSTASRLVDNIRSTISSITKEADYVQKQSIQEMKADIKDIKEAISNRHCIELRVLGNDCRDDGALTTEQKLICIFEGLGKASTRTLASIEEHHNHDDAIRILQTLTEGKTASDPQLTTTEDVSPESSHLSIEEEDIASGGVSIKDEQSTRHDFELCTQAIVPFIEDGRVDISNDFRGFSALLPEEAIVELRVWIANTQSKMVWLEGAPDTEYGCTLTVAALHLCELTKGQGLPCISYFGKRRYATAAATGLSHPAAGIISFLYSVITQLTFLLPPRFPASELLDTDQYQLLDGTLNSIPTAMSLINGLLKYAPPSLVWVLDGLDFIEDKNTVSPLKEFVNILREREIRTMSKVCFTTEGNSLVLMRALSPRQRVDVTRMAQGRPSRLRHGFDAL</sequence>
<dbReference type="InParanoid" id="A0A507B5S8"/>
<name>A0A507B5S8_9PEZI</name>
<keyword evidence="4" id="KW-1185">Reference proteome</keyword>
<dbReference type="InterPro" id="IPR056125">
    <property type="entry name" value="DUF7708"/>
</dbReference>
<protein>
    <recommendedName>
        <fullName evidence="2">DUF7708 domain-containing protein</fullName>
    </recommendedName>
</protein>
<evidence type="ECO:0000313" key="3">
    <source>
        <dbReference type="EMBL" id="TPX12709.1"/>
    </source>
</evidence>
<evidence type="ECO:0000259" key="2">
    <source>
        <dbReference type="Pfam" id="PF24809"/>
    </source>
</evidence>
<dbReference type="STRING" id="1093900.A0A507B5S8"/>
<dbReference type="RefSeq" id="XP_030994420.1">
    <property type="nucleotide sequence ID" value="XM_031143768.1"/>
</dbReference>
<evidence type="ECO:0000313" key="4">
    <source>
        <dbReference type="Proteomes" id="UP000319257"/>
    </source>
</evidence>
<feature type="compositionally biased region" description="Polar residues" evidence="1">
    <location>
        <begin position="355"/>
        <end position="375"/>
    </location>
</feature>
<comment type="caution">
    <text evidence="3">The sequence shown here is derived from an EMBL/GenBank/DDBJ whole genome shotgun (WGS) entry which is preliminary data.</text>
</comment>
<dbReference type="EMBL" id="SKBQ01000003">
    <property type="protein sequence ID" value="TPX12709.1"/>
    <property type="molecule type" value="Genomic_DNA"/>
</dbReference>